<protein>
    <submittedName>
        <fullName evidence="2">Uncharacterized protein</fullName>
    </submittedName>
</protein>
<reference evidence="2 3" key="1">
    <citation type="submission" date="2018-07" db="EMBL/GenBank/DDBJ databases">
        <title>A high quality draft genome assembly of the barn swallow (H. rustica rustica).</title>
        <authorList>
            <person name="Formenti G."/>
            <person name="Chiara M."/>
            <person name="Poveda L."/>
            <person name="Francoijs K.-J."/>
            <person name="Bonisoli-Alquati A."/>
            <person name="Canova L."/>
            <person name="Gianfranceschi L."/>
            <person name="Horner D.S."/>
            <person name="Saino N."/>
        </authorList>
    </citation>
    <scope>NUCLEOTIDE SEQUENCE [LARGE SCALE GENOMIC DNA]</scope>
    <source>
        <strain evidence="2">Chelidonia</strain>
        <tissue evidence="2">Blood</tissue>
    </source>
</reference>
<dbReference type="AlphaFoldDB" id="A0A3M0KAA5"/>
<organism evidence="2 3">
    <name type="scientific">Hirundo rustica rustica</name>
    <dbReference type="NCBI Taxonomy" id="333673"/>
    <lineage>
        <taxon>Eukaryota</taxon>
        <taxon>Metazoa</taxon>
        <taxon>Chordata</taxon>
        <taxon>Craniata</taxon>
        <taxon>Vertebrata</taxon>
        <taxon>Euteleostomi</taxon>
        <taxon>Archelosauria</taxon>
        <taxon>Archosauria</taxon>
        <taxon>Dinosauria</taxon>
        <taxon>Saurischia</taxon>
        <taxon>Theropoda</taxon>
        <taxon>Coelurosauria</taxon>
        <taxon>Aves</taxon>
        <taxon>Neognathae</taxon>
        <taxon>Neoaves</taxon>
        <taxon>Telluraves</taxon>
        <taxon>Australaves</taxon>
        <taxon>Passeriformes</taxon>
        <taxon>Sylvioidea</taxon>
        <taxon>Hirundinidae</taxon>
        <taxon>Hirundo</taxon>
    </lineage>
</organism>
<feature type="region of interest" description="Disordered" evidence="1">
    <location>
        <begin position="1"/>
        <end position="24"/>
    </location>
</feature>
<comment type="caution">
    <text evidence="2">The sequence shown here is derived from an EMBL/GenBank/DDBJ whole genome shotgun (WGS) entry which is preliminary data.</text>
</comment>
<evidence type="ECO:0000313" key="2">
    <source>
        <dbReference type="EMBL" id="RMC10109.1"/>
    </source>
</evidence>
<proteinExistence type="predicted"/>
<dbReference type="Proteomes" id="UP000269221">
    <property type="component" value="Unassembled WGS sequence"/>
</dbReference>
<accession>A0A3M0KAA5</accession>
<name>A0A3M0KAA5_HIRRU</name>
<gene>
    <name evidence="2" type="ORF">DUI87_12907</name>
</gene>
<evidence type="ECO:0000313" key="3">
    <source>
        <dbReference type="Proteomes" id="UP000269221"/>
    </source>
</evidence>
<evidence type="ECO:0000256" key="1">
    <source>
        <dbReference type="SAM" id="MobiDB-lite"/>
    </source>
</evidence>
<dbReference type="EMBL" id="QRBI01000112">
    <property type="protein sequence ID" value="RMC10109.1"/>
    <property type="molecule type" value="Genomic_DNA"/>
</dbReference>
<sequence>MSDSQYKGRQWGPPVAVGPMMTQTPSGLAMSMDMLLEGQTNMKETGVADLTRTERKQDSDGYADTDFDGMDNGKESTIVYKLPNSGPVPADFKTGLPLAEAEPIPDGDSASGKTDLRRKNPAEWQLQLEKVVRLCEKNNSADTQASKEGGGAPGTRAEVPLHLLVQSPVSQAVPLQPMEVHAGAEIHVQPMEEPTLEQVDAEGVFDPVGSLCWGRLLERTM</sequence>
<dbReference type="OrthoDB" id="9219298at2759"/>
<feature type="region of interest" description="Disordered" evidence="1">
    <location>
        <begin position="44"/>
        <end position="75"/>
    </location>
</feature>
<feature type="region of interest" description="Disordered" evidence="1">
    <location>
        <begin position="98"/>
        <end position="118"/>
    </location>
</feature>
<keyword evidence="3" id="KW-1185">Reference proteome</keyword>